<evidence type="ECO:0000313" key="1">
    <source>
        <dbReference type="EMBL" id="ODV90396.1"/>
    </source>
</evidence>
<proteinExistence type="predicted"/>
<dbReference type="EMBL" id="KV453842">
    <property type="protein sequence ID" value="ODV90396.1"/>
    <property type="molecule type" value="Genomic_DNA"/>
</dbReference>
<dbReference type="Proteomes" id="UP000095023">
    <property type="component" value="Unassembled WGS sequence"/>
</dbReference>
<dbReference type="AlphaFoldDB" id="A0A1E4TF64"/>
<protein>
    <submittedName>
        <fullName evidence="1">Uncharacterized protein</fullName>
    </submittedName>
</protein>
<organism evidence="1 2">
    <name type="scientific">Tortispora caseinolytica NRRL Y-17796</name>
    <dbReference type="NCBI Taxonomy" id="767744"/>
    <lineage>
        <taxon>Eukaryota</taxon>
        <taxon>Fungi</taxon>
        <taxon>Dikarya</taxon>
        <taxon>Ascomycota</taxon>
        <taxon>Saccharomycotina</taxon>
        <taxon>Trigonopsidomycetes</taxon>
        <taxon>Trigonopsidales</taxon>
        <taxon>Trigonopsidaceae</taxon>
        <taxon>Tortispora</taxon>
    </lineage>
</organism>
<keyword evidence="2" id="KW-1185">Reference proteome</keyword>
<evidence type="ECO:0000313" key="2">
    <source>
        <dbReference type="Proteomes" id="UP000095023"/>
    </source>
</evidence>
<accession>A0A1E4TF64</accession>
<gene>
    <name evidence="1" type="ORF">CANCADRAFT_106209</name>
</gene>
<sequence>MRVGLIKFIKYLTSVQFEHDTSRRFRVKRNCELPKYTLFEDVTFVIAVIPKLICLNMHTSKRACYGEQ</sequence>
<name>A0A1E4TF64_9ASCO</name>
<reference evidence="2" key="1">
    <citation type="submission" date="2016-02" db="EMBL/GenBank/DDBJ databases">
        <title>Comparative genomics of biotechnologically important yeasts.</title>
        <authorList>
            <consortium name="DOE Joint Genome Institute"/>
            <person name="Riley R."/>
            <person name="Haridas S."/>
            <person name="Wolfe K.H."/>
            <person name="Lopes M.R."/>
            <person name="Hittinger C.T."/>
            <person name="Goker M."/>
            <person name="Salamov A."/>
            <person name="Wisecaver J."/>
            <person name="Long T.M."/>
            <person name="Aerts A.L."/>
            <person name="Barry K."/>
            <person name="Choi C."/>
            <person name="Clum A."/>
            <person name="Coughlan A.Y."/>
            <person name="Deshpande S."/>
            <person name="Douglass A.P."/>
            <person name="Hanson S.J."/>
            <person name="Klenk H.-P."/>
            <person name="Labutti K."/>
            <person name="Lapidus A."/>
            <person name="Lindquist E."/>
            <person name="Lipzen A."/>
            <person name="Meier-Kolthoff J.P."/>
            <person name="Ohm R.A."/>
            <person name="Otillar R.P."/>
            <person name="Pangilinan J."/>
            <person name="Peng Y."/>
            <person name="Rokas A."/>
            <person name="Rosa C.A."/>
            <person name="Scheuner C."/>
            <person name="Sibirny A.A."/>
            <person name="Slot J.C."/>
            <person name="Stielow J.B."/>
            <person name="Sun H."/>
            <person name="Kurtzman C.P."/>
            <person name="Blackwell M."/>
            <person name="Jeffries T.W."/>
            <person name="Grigoriev I.V."/>
        </authorList>
    </citation>
    <scope>NUCLEOTIDE SEQUENCE [LARGE SCALE GENOMIC DNA]</scope>
    <source>
        <strain evidence="2">NRRL Y-17796</strain>
    </source>
</reference>